<dbReference type="GO" id="GO:0016020">
    <property type="term" value="C:membrane"/>
    <property type="evidence" value="ECO:0007669"/>
    <property type="project" value="UniProtKB-SubCell"/>
</dbReference>
<evidence type="ECO:0000256" key="3">
    <source>
        <dbReference type="ARBA" id="ARBA00023136"/>
    </source>
</evidence>
<evidence type="ECO:0000313" key="8">
    <source>
        <dbReference type="Proteomes" id="UP000199167"/>
    </source>
</evidence>
<evidence type="ECO:0000313" key="7">
    <source>
        <dbReference type="EMBL" id="SEW14179.1"/>
    </source>
</evidence>
<dbReference type="InterPro" id="IPR051692">
    <property type="entry name" value="OMP-like"/>
</dbReference>
<sequence>MNMHAKTLTATAAALAMVGFAGAANAGGLAEPVVQPAPAPLPAPVPAPVSYGGDWGGFYAGGQLGWGQLDSDAFGDADPDGALYGVHAGYNYDFGSFVLGAELDYDATDISDDATGIDLDSVARFKVKAGYDAGRFLPYVTAGIAQATTSGALDADDDGQFAGVGVDYQFNDSIRVGAEALQHQFDDFDGSGADIDATTIAARVSYTF</sequence>
<evidence type="ECO:0000256" key="2">
    <source>
        <dbReference type="ARBA" id="ARBA00022729"/>
    </source>
</evidence>
<dbReference type="Gene3D" id="2.40.160.20">
    <property type="match status" value="1"/>
</dbReference>
<dbReference type="SUPFAM" id="SSF56925">
    <property type="entry name" value="OMPA-like"/>
    <property type="match status" value="1"/>
</dbReference>
<dbReference type="PANTHER" id="PTHR34001:SF3">
    <property type="entry name" value="BLL7405 PROTEIN"/>
    <property type="match status" value="1"/>
</dbReference>
<evidence type="ECO:0000256" key="1">
    <source>
        <dbReference type="ARBA" id="ARBA00004370"/>
    </source>
</evidence>
<accession>A0A1I0PIU3</accession>
<dbReference type="InterPro" id="IPR011250">
    <property type="entry name" value="OMP/PagP_B-barrel"/>
</dbReference>
<feature type="domain" description="Outer membrane protein beta-barrel" evidence="6">
    <location>
        <begin position="46"/>
        <end position="208"/>
    </location>
</feature>
<evidence type="ECO:0000256" key="4">
    <source>
        <dbReference type="ARBA" id="ARBA00038306"/>
    </source>
</evidence>
<organism evidence="7 8">
    <name type="scientific">Cognatiyoonia koreensis</name>
    <dbReference type="NCBI Taxonomy" id="364200"/>
    <lineage>
        <taxon>Bacteria</taxon>
        <taxon>Pseudomonadati</taxon>
        <taxon>Pseudomonadota</taxon>
        <taxon>Alphaproteobacteria</taxon>
        <taxon>Rhodobacterales</taxon>
        <taxon>Paracoccaceae</taxon>
        <taxon>Cognatiyoonia</taxon>
    </lineage>
</organism>
<dbReference type="AlphaFoldDB" id="A0A1I0PIU3"/>
<keyword evidence="3" id="KW-0472">Membrane</keyword>
<evidence type="ECO:0000256" key="5">
    <source>
        <dbReference type="SAM" id="SignalP"/>
    </source>
</evidence>
<gene>
    <name evidence="7" type="ORF">SAMN04488515_1250</name>
</gene>
<name>A0A1I0PIU3_9RHOB</name>
<evidence type="ECO:0000259" key="6">
    <source>
        <dbReference type="Pfam" id="PF13505"/>
    </source>
</evidence>
<proteinExistence type="inferred from homology"/>
<feature type="signal peptide" evidence="5">
    <location>
        <begin position="1"/>
        <end position="26"/>
    </location>
</feature>
<dbReference type="Proteomes" id="UP000199167">
    <property type="component" value="Unassembled WGS sequence"/>
</dbReference>
<reference evidence="7 8" key="1">
    <citation type="submission" date="2016-10" db="EMBL/GenBank/DDBJ databases">
        <authorList>
            <person name="de Groot N.N."/>
        </authorList>
    </citation>
    <scope>NUCLEOTIDE SEQUENCE [LARGE SCALE GENOMIC DNA]</scope>
    <source>
        <strain evidence="7 8">DSM 17925</strain>
    </source>
</reference>
<dbReference type="PANTHER" id="PTHR34001">
    <property type="entry name" value="BLL7405 PROTEIN"/>
    <property type="match status" value="1"/>
</dbReference>
<comment type="similarity">
    <text evidence="4">Belongs to the Omp25/RopB family.</text>
</comment>
<comment type="subcellular location">
    <subcellularLocation>
        <location evidence="1">Membrane</location>
    </subcellularLocation>
</comment>
<keyword evidence="8" id="KW-1185">Reference proteome</keyword>
<dbReference type="InterPro" id="IPR027385">
    <property type="entry name" value="Beta-barrel_OMP"/>
</dbReference>
<dbReference type="RefSeq" id="WP_341349646.1">
    <property type="nucleotide sequence ID" value="NZ_FOIZ01000001.1"/>
</dbReference>
<protein>
    <submittedName>
        <fullName evidence="7">Opacity protein</fullName>
    </submittedName>
</protein>
<dbReference type="EMBL" id="FOIZ01000001">
    <property type="protein sequence ID" value="SEW14179.1"/>
    <property type="molecule type" value="Genomic_DNA"/>
</dbReference>
<dbReference type="Pfam" id="PF13505">
    <property type="entry name" value="OMP_b-brl"/>
    <property type="match status" value="1"/>
</dbReference>
<dbReference type="STRING" id="364200.SAMN04488515_1250"/>
<keyword evidence="2 5" id="KW-0732">Signal</keyword>
<feature type="chain" id="PRO_5011692472" evidence="5">
    <location>
        <begin position="27"/>
        <end position="208"/>
    </location>
</feature>